<dbReference type="RefSeq" id="WP_073066223.1">
    <property type="nucleotide sequence ID" value="NZ_FQUS01000017.1"/>
</dbReference>
<reference evidence="2 3" key="1">
    <citation type="submission" date="2016-11" db="EMBL/GenBank/DDBJ databases">
        <authorList>
            <person name="Jaros S."/>
            <person name="Januszkiewicz K."/>
            <person name="Wedrychowicz H."/>
        </authorList>
    </citation>
    <scope>NUCLEOTIDE SEQUENCE [LARGE SCALE GENOMIC DNA]</scope>
    <source>
        <strain evidence="2 3">DSM 21986</strain>
    </source>
</reference>
<dbReference type="InterPro" id="IPR003615">
    <property type="entry name" value="HNH_nuc"/>
</dbReference>
<keyword evidence="3" id="KW-1185">Reference proteome</keyword>
<dbReference type="Pfam" id="PF13391">
    <property type="entry name" value="HNH_2"/>
    <property type="match status" value="1"/>
</dbReference>
<feature type="domain" description="HNH nuclease" evidence="1">
    <location>
        <begin position="168"/>
        <end position="225"/>
    </location>
</feature>
<dbReference type="Pfam" id="PF26340">
    <property type="entry name" value="DNA-SBD_ScoMcrA"/>
    <property type="match status" value="1"/>
</dbReference>
<evidence type="ECO:0000259" key="1">
    <source>
        <dbReference type="SMART" id="SM00507"/>
    </source>
</evidence>
<keyword evidence="2" id="KW-0378">Hydrolase</keyword>
<dbReference type="OrthoDB" id="67788at2"/>
<sequence length="294" mass="34236">MNRQEITDRFDSLTVWKNGDRRAPHKPLLVLLALGYLQNEDRRLLPYPEVEKKLEALLTEFGTIRNASNTHYPFWRLQNERIWEIERSDELLVNSSGDVRKTELRQKNIRAGFTEEVYNLLKKNPELVAEVGWKILQAHFPETIHEDIIHETGFSPEGQSLSKQRDPNFRREVLRAYEHRCAVCDFDVRIGAKTLCIEAAHIKWHSAGGPDDISNGIALCTMHHKLFDLGAFTLDKNRQFLVSERVTGNNGFDLWLARYHGNVITKPIRAVYEPSVEYIAWNRSEVFKMPEREL</sequence>
<dbReference type="PIRSF" id="PIRSF030850">
    <property type="entry name" value="UCP030850"/>
    <property type="match status" value="1"/>
</dbReference>
<proteinExistence type="predicted"/>
<keyword evidence="2" id="KW-0540">Nuclease</keyword>
<dbReference type="Gene3D" id="1.10.30.50">
    <property type="match status" value="1"/>
</dbReference>
<dbReference type="Proteomes" id="UP000184041">
    <property type="component" value="Unassembled WGS sequence"/>
</dbReference>
<accession>A0A1M5GHJ3</accession>
<dbReference type="NCBIfam" id="NF045808">
    <property type="entry name" value="PT-DNA_restrict"/>
    <property type="match status" value="1"/>
</dbReference>
<evidence type="ECO:0000313" key="2">
    <source>
        <dbReference type="EMBL" id="SHG02971.1"/>
    </source>
</evidence>
<protein>
    <submittedName>
        <fullName evidence="2">Putative restriction endonuclease</fullName>
    </submittedName>
</protein>
<keyword evidence="2" id="KW-0255">Endonuclease</keyword>
<dbReference type="CDD" id="cd00085">
    <property type="entry name" value="HNHc"/>
    <property type="match status" value="1"/>
</dbReference>
<name>A0A1M5GHJ3_9BACT</name>
<organism evidence="2 3">
    <name type="scientific">Fodinibius roseus</name>
    <dbReference type="NCBI Taxonomy" id="1194090"/>
    <lineage>
        <taxon>Bacteria</taxon>
        <taxon>Pseudomonadati</taxon>
        <taxon>Balneolota</taxon>
        <taxon>Balneolia</taxon>
        <taxon>Balneolales</taxon>
        <taxon>Balneolaceae</taxon>
        <taxon>Fodinibius</taxon>
    </lineage>
</organism>
<dbReference type="InterPro" id="IPR011396">
    <property type="entry name" value="PT_DNA_restrict"/>
</dbReference>
<gene>
    <name evidence="2" type="ORF">SAMN05443144_11750</name>
</gene>
<dbReference type="GO" id="GO:0004519">
    <property type="term" value="F:endonuclease activity"/>
    <property type="evidence" value="ECO:0007669"/>
    <property type="project" value="UniProtKB-KW"/>
</dbReference>
<dbReference type="STRING" id="1194090.SAMN05443144_11750"/>
<dbReference type="SMART" id="SM00507">
    <property type="entry name" value="HNHc"/>
    <property type="match status" value="1"/>
</dbReference>
<dbReference type="AlphaFoldDB" id="A0A1M5GHJ3"/>
<evidence type="ECO:0000313" key="3">
    <source>
        <dbReference type="Proteomes" id="UP000184041"/>
    </source>
</evidence>
<dbReference type="EMBL" id="FQUS01000017">
    <property type="protein sequence ID" value="SHG02971.1"/>
    <property type="molecule type" value="Genomic_DNA"/>
</dbReference>
<dbReference type="InterPro" id="IPR058813">
    <property type="entry name" value="DNA-SBD_ScoMcrA"/>
</dbReference>